<evidence type="ECO:0000256" key="3">
    <source>
        <dbReference type="ARBA" id="ARBA00022729"/>
    </source>
</evidence>
<feature type="signal peptide" evidence="6">
    <location>
        <begin position="1"/>
        <end position="24"/>
    </location>
</feature>
<dbReference type="Pfam" id="PF14322">
    <property type="entry name" value="SusD-like_3"/>
    <property type="match status" value="1"/>
</dbReference>
<feature type="domain" description="RagB/SusD" evidence="7">
    <location>
        <begin position="289"/>
        <end position="645"/>
    </location>
</feature>
<evidence type="ECO:0000256" key="6">
    <source>
        <dbReference type="SAM" id="SignalP"/>
    </source>
</evidence>
<dbReference type="InterPro" id="IPR033985">
    <property type="entry name" value="SusD-like_N"/>
</dbReference>
<evidence type="ECO:0000313" key="10">
    <source>
        <dbReference type="Proteomes" id="UP000260983"/>
    </source>
</evidence>
<comment type="caution">
    <text evidence="9">The sequence shown here is derived from an EMBL/GenBank/DDBJ whole genome shotgun (WGS) entry which is preliminary data.</text>
</comment>
<evidence type="ECO:0000256" key="2">
    <source>
        <dbReference type="ARBA" id="ARBA00006275"/>
    </source>
</evidence>
<evidence type="ECO:0000259" key="8">
    <source>
        <dbReference type="Pfam" id="PF14322"/>
    </source>
</evidence>
<dbReference type="GO" id="GO:0009279">
    <property type="term" value="C:cell outer membrane"/>
    <property type="evidence" value="ECO:0007669"/>
    <property type="project" value="UniProtKB-SubCell"/>
</dbReference>
<dbReference type="Proteomes" id="UP000260983">
    <property type="component" value="Unassembled WGS sequence"/>
</dbReference>
<protein>
    <submittedName>
        <fullName evidence="9">RagB/SusD family nutrient uptake outer membrane protein</fullName>
    </submittedName>
</protein>
<dbReference type="EMBL" id="QSUL01000005">
    <property type="protein sequence ID" value="RGN36488.1"/>
    <property type="molecule type" value="Genomic_DNA"/>
</dbReference>
<evidence type="ECO:0000313" key="9">
    <source>
        <dbReference type="EMBL" id="RGN36488.1"/>
    </source>
</evidence>
<dbReference type="SUPFAM" id="SSF48452">
    <property type="entry name" value="TPR-like"/>
    <property type="match status" value="1"/>
</dbReference>
<evidence type="ECO:0000259" key="7">
    <source>
        <dbReference type="Pfam" id="PF07980"/>
    </source>
</evidence>
<accession>A0A3E5BFX1</accession>
<keyword evidence="3 6" id="KW-0732">Signal</keyword>
<reference evidence="9 10" key="1">
    <citation type="submission" date="2018-08" db="EMBL/GenBank/DDBJ databases">
        <title>A genome reference for cultivated species of the human gut microbiota.</title>
        <authorList>
            <person name="Zou Y."/>
            <person name="Xue W."/>
            <person name="Luo G."/>
        </authorList>
    </citation>
    <scope>NUCLEOTIDE SEQUENCE [LARGE SCALE GENOMIC DNA]</scope>
    <source>
        <strain evidence="9 10">OM05-15BH</strain>
    </source>
</reference>
<keyword evidence="5" id="KW-0998">Cell outer membrane</keyword>
<evidence type="ECO:0000256" key="5">
    <source>
        <dbReference type="ARBA" id="ARBA00023237"/>
    </source>
</evidence>
<name>A0A3E5BFX1_9BACE</name>
<comment type="subcellular location">
    <subcellularLocation>
        <location evidence="1">Cell outer membrane</location>
    </subcellularLocation>
</comment>
<sequence length="646" mass="73297">MKKNRLSIALLSGLLLFSSCDSWLEQENKMSFTEKQAYTSEVGITSIVSNLYSRMKYWQDFGTDGDTYDLTRWDEASNNSQYWAFAGNVGTDYRNYYDYGFIRELNLHIRNLNTVSAGSIAADKLKYFQAEARYLRAYTYFKMVIQYGGVPLVTEVTEYMDDPTPLAVSRNKESEIYDFIISEMDAVKEDFGTARVKTRATKGAAMALKCRAALYAGTLAYNYDKSATKTLNLSSGATGIEKNKAEGYLKACLDACAELEAMGYQLYQKQADLATNYAEAFIAKHAENPELILCKAYDGVNVKNNFTTRALTRKLIRVSNNKAGCEVNPVLNLVNDYEMLNTHEAKEIDAYVGDEVIEDMDVYTSTYQYNLYNKPEDIFAGRDPRLAGTVLYPGSSFRGVPVDLQAGLAIPTADGYKFEVARTILEVDNRMYEGQKVTGEDGPLRGDDGSSNWYISHSGFLLRKFVDTATGSEMNGNSSVPYIVFRFGEALLNAAEAAFYLNELGVASYNGRPTKTLALDYINRVRQRAGGDVFKLTENELTFDRIVNERRVELALEDHRYEDLKRWRIADEVWYNDQANKNATIYVLWPYKIYAPGTPEDGKWIYRKMKAHNRANNAILYFDKKMYYNGYPMNEGNPNIEKNPNH</sequence>
<dbReference type="PROSITE" id="PS51257">
    <property type="entry name" value="PROKAR_LIPOPROTEIN"/>
    <property type="match status" value="1"/>
</dbReference>
<keyword evidence="4" id="KW-0472">Membrane</keyword>
<dbReference type="AlphaFoldDB" id="A0A3E5BFX1"/>
<dbReference type="Gene3D" id="1.25.40.390">
    <property type="match status" value="1"/>
</dbReference>
<comment type="similarity">
    <text evidence="2">Belongs to the SusD family.</text>
</comment>
<feature type="chain" id="PRO_5017697208" evidence="6">
    <location>
        <begin position="25"/>
        <end position="646"/>
    </location>
</feature>
<evidence type="ECO:0000256" key="1">
    <source>
        <dbReference type="ARBA" id="ARBA00004442"/>
    </source>
</evidence>
<dbReference type="Pfam" id="PF07980">
    <property type="entry name" value="SusD_RagB"/>
    <property type="match status" value="1"/>
</dbReference>
<proteinExistence type="inferred from homology"/>
<organism evidence="9 10">
    <name type="scientific">Bacteroides oleiciplenus</name>
    <dbReference type="NCBI Taxonomy" id="626931"/>
    <lineage>
        <taxon>Bacteria</taxon>
        <taxon>Pseudomonadati</taxon>
        <taxon>Bacteroidota</taxon>
        <taxon>Bacteroidia</taxon>
        <taxon>Bacteroidales</taxon>
        <taxon>Bacteroidaceae</taxon>
        <taxon>Bacteroides</taxon>
    </lineage>
</organism>
<dbReference type="InterPro" id="IPR012944">
    <property type="entry name" value="SusD_RagB_dom"/>
</dbReference>
<gene>
    <name evidence="9" type="ORF">DXB65_08780</name>
</gene>
<evidence type="ECO:0000256" key="4">
    <source>
        <dbReference type="ARBA" id="ARBA00023136"/>
    </source>
</evidence>
<dbReference type="InterPro" id="IPR011990">
    <property type="entry name" value="TPR-like_helical_dom_sf"/>
</dbReference>
<feature type="domain" description="SusD-like N-terminal" evidence="8">
    <location>
        <begin position="23"/>
        <end position="211"/>
    </location>
</feature>
<dbReference type="RefSeq" id="WP_009130225.1">
    <property type="nucleotide sequence ID" value="NZ_CABKRN010000002.1"/>
</dbReference>